<reference evidence="1 2" key="1">
    <citation type="submission" date="2017-06" db="EMBL/GenBank/DDBJ databases">
        <authorList>
            <person name="Kim H.J."/>
            <person name="Triplett B.A."/>
        </authorList>
    </citation>
    <scope>NUCLEOTIDE SEQUENCE [LARGE SCALE GENOMIC DNA]</scope>
    <source>
        <strain evidence="1 2">CGMCC 4.2132</strain>
    </source>
</reference>
<name>A0A239JKQ0_9ACTN</name>
<dbReference type="EMBL" id="FZOD01000023">
    <property type="protein sequence ID" value="SNT05988.1"/>
    <property type="molecule type" value="Genomic_DNA"/>
</dbReference>
<gene>
    <name evidence="1" type="ORF">SAMN05216276_102331</name>
</gene>
<protein>
    <submittedName>
        <fullName evidence="1">Uncharacterized protein</fullName>
    </submittedName>
</protein>
<dbReference type="Proteomes" id="UP000198282">
    <property type="component" value="Unassembled WGS sequence"/>
</dbReference>
<evidence type="ECO:0000313" key="2">
    <source>
        <dbReference type="Proteomes" id="UP000198282"/>
    </source>
</evidence>
<sequence>MFEIFLEVEEGFSSSLLTTVRNLDGAGAR</sequence>
<accession>A0A239JKQ0</accession>
<keyword evidence="2" id="KW-1185">Reference proteome</keyword>
<organism evidence="1 2">
    <name type="scientific">Streptosporangium subroseum</name>
    <dbReference type="NCBI Taxonomy" id="106412"/>
    <lineage>
        <taxon>Bacteria</taxon>
        <taxon>Bacillati</taxon>
        <taxon>Actinomycetota</taxon>
        <taxon>Actinomycetes</taxon>
        <taxon>Streptosporangiales</taxon>
        <taxon>Streptosporangiaceae</taxon>
        <taxon>Streptosporangium</taxon>
    </lineage>
</organism>
<proteinExistence type="predicted"/>
<evidence type="ECO:0000313" key="1">
    <source>
        <dbReference type="EMBL" id="SNT05988.1"/>
    </source>
</evidence>
<dbReference type="AlphaFoldDB" id="A0A239JKQ0"/>